<dbReference type="Proteomes" id="UP000010795">
    <property type="component" value="Plasmid pTHECO01"/>
</dbReference>
<dbReference type="InterPro" id="IPR036388">
    <property type="entry name" value="WH-like_DNA-bd_sf"/>
</dbReference>
<dbReference type="HOGENOM" id="CLU_2208808_0_0_9"/>
<name>L0EID1_THECK</name>
<dbReference type="Gene3D" id="1.10.10.10">
    <property type="entry name" value="Winged helix-like DNA-binding domain superfamily/Winged helix DNA-binding domain"/>
    <property type="match status" value="1"/>
</dbReference>
<protein>
    <recommendedName>
        <fullName evidence="3">Transcriptional regulator</fullName>
    </recommendedName>
</protein>
<dbReference type="EMBL" id="CP003256">
    <property type="protein sequence ID" value="AGA60018.1"/>
    <property type="molecule type" value="Genomic_DNA"/>
</dbReference>
<evidence type="ECO:0000313" key="2">
    <source>
        <dbReference type="Proteomes" id="UP000010795"/>
    </source>
</evidence>
<dbReference type="AlphaFoldDB" id="L0EID1"/>
<gene>
    <name evidence="1" type="ordered locus">Theco_4014</name>
</gene>
<organism evidence="1 2">
    <name type="scientific">Thermobacillus composti (strain DSM 18247 / JCM 13945 / KWC4)</name>
    <dbReference type="NCBI Taxonomy" id="717605"/>
    <lineage>
        <taxon>Bacteria</taxon>
        <taxon>Bacillati</taxon>
        <taxon>Bacillota</taxon>
        <taxon>Bacilli</taxon>
        <taxon>Bacillales</taxon>
        <taxon>Paenibacillaceae</taxon>
        <taxon>Thermobacillus</taxon>
    </lineage>
</organism>
<dbReference type="SUPFAM" id="SSF46785">
    <property type="entry name" value="Winged helix' DNA-binding domain"/>
    <property type="match status" value="1"/>
</dbReference>
<sequence length="107" mass="12645">MIYQMVDFEFNSQLYPYLKEMIMNLPNAPKLVMQALSKKDYNKEDLSLRSGVRRGELNFALCWIEALGFVYYTTSGRQKLYSLTPLGKKVYEEFNDLFHTLKEEPKD</sequence>
<keyword evidence="2" id="KW-1185">Reference proteome</keyword>
<dbReference type="KEGG" id="tco:Theco_4014"/>
<accession>L0EID1</accession>
<proteinExistence type="predicted"/>
<geneLocation type="plasmid" evidence="1 2">
    <name>pTHECO01</name>
</geneLocation>
<evidence type="ECO:0000313" key="1">
    <source>
        <dbReference type="EMBL" id="AGA60018.1"/>
    </source>
</evidence>
<keyword evidence="1" id="KW-0614">Plasmid</keyword>
<reference evidence="2" key="1">
    <citation type="submission" date="2012-01" db="EMBL/GenBank/DDBJ databases">
        <title>Complete sequence of plasmid of Thermobacillus composti KWC4.</title>
        <authorList>
            <person name="Lucas S."/>
            <person name="Han J."/>
            <person name="Lapidus A."/>
            <person name="Cheng J.-F."/>
            <person name="Goodwin L."/>
            <person name="Pitluck S."/>
            <person name="Peters L."/>
            <person name="Ovchinnikova G."/>
            <person name="Teshima H."/>
            <person name="Detter J.C."/>
            <person name="Han C."/>
            <person name="Tapia R."/>
            <person name="Land M."/>
            <person name="Hauser L."/>
            <person name="Kyrpides N."/>
            <person name="Ivanova N."/>
            <person name="Pagani I."/>
            <person name="Anderson I."/>
            <person name="Woyke T."/>
        </authorList>
    </citation>
    <scope>NUCLEOTIDE SEQUENCE [LARGE SCALE GENOMIC DNA]</scope>
    <source>
        <strain evidence="2">DSM 18247 / JCM 13945 / KWC4</strain>
        <plasmid evidence="2">Plasmid pTHECO01</plasmid>
    </source>
</reference>
<evidence type="ECO:0008006" key="3">
    <source>
        <dbReference type="Google" id="ProtNLM"/>
    </source>
</evidence>
<dbReference type="InterPro" id="IPR036390">
    <property type="entry name" value="WH_DNA-bd_sf"/>
</dbReference>